<name>A0ACC1JHX1_9FUNG</name>
<protein>
    <submittedName>
        <fullName evidence="1">Uncharacterized protein</fullName>
    </submittedName>
</protein>
<sequence>MYHRQIRPANAIPAHMCNMQVGSTPSPLCSPQLMYMYGLGDGLSSPGSFSSVHSDLSELAGGCLPTMGTPGSVMDDPMNFAVLDAQGVARMSHPAQVGTPDLNHLQSSMAGLSLPSQWAPIQLPVSASPAPPPAGDSQLPFNMLSASPPNIKRHKRSDTDDSAPLLERSSMERSSMGTSPDSPIPQTATLGNTYTFSPNTQFSAPPSNPIGSLFPSIENNNPLAAGNGGKQAYIDMAALQHSQDPNMLFNDKFMEFLMMSSQPQMLPDQDQQGMQPGTQQQQAVQPGIAPELTMNHASASTTPHF</sequence>
<dbReference type="EMBL" id="JANBPW010000002">
    <property type="protein sequence ID" value="KAJ1951615.1"/>
    <property type="molecule type" value="Genomic_DNA"/>
</dbReference>
<comment type="caution">
    <text evidence="1">The sequence shown here is derived from an EMBL/GenBank/DDBJ whole genome shotgun (WGS) entry which is preliminary data.</text>
</comment>
<organism evidence="1 2">
    <name type="scientific">Linderina macrospora</name>
    <dbReference type="NCBI Taxonomy" id="4868"/>
    <lineage>
        <taxon>Eukaryota</taxon>
        <taxon>Fungi</taxon>
        <taxon>Fungi incertae sedis</taxon>
        <taxon>Zoopagomycota</taxon>
        <taxon>Kickxellomycotina</taxon>
        <taxon>Kickxellomycetes</taxon>
        <taxon>Kickxellales</taxon>
        <taxon>Kickxellaceae</taxon>
        <taxon>Linderina</taxon>
    </lineage>
</organism>
<reference evidence="1" key="1">
    <citation type="submission" date="2022-07" db="EMBL/GenBank/DDBJ databases">
        <title>Phylogenomic reconstructions and comparative analyses of Kickxellomycotina fungi.</title>
        <authorList>
            <person name="Reynolds N.K."/>
            <person name="Stajich J.E."/>
            <person name="Barry K."/>
            <person name="Grigoriev I.V."/>
            <person name="Crous P."/>
            <person name="Smith M.E."/>
        </authorList>
    </citation>
    <scope>NUCLEOTIDE SEQUENCE</scope>
    <source>
        <strain evidence="1">NRRL 5244</strain>
    </source>
</reference>
<gene>
    <name evidence="1" type="ORF">FBU59_000020</name>
</gene>
<accession>A0ACC1JHX1</accession>
<keyword evidence="2" id="KW-1185">Reference proteome</keyword>
<evidence type="ECO:0000313" key="2">
    <source>
        <dbReference type="Proteomes" id="UP001150603"/>
    </source>
</evidence>
<evidence type="ECO:0000313" key="1">
    <source>
        <dbReference type="EMBL" id="KAJ1951615.1"/>
    </source>
</evidence>
<proteinExistence type="predicted"/>
<dbReference type="Proteomes" id="UP001150603">
    <property type="component" value="Unassembled WGS sequence"/>
</dbReference>